<evidence type="ECO:0000256" key="11">
    <source>
        <dbReference type="SAM" id="Phobius"/>
    </source>
</evidence>
<keyword evidence="15" id="KW-1185">Reference proteome</keyword>
<keyword evidence="9 10" id="KW-0131">Cell cycle</keyword>
<evidence type="ECO:0000256" key="8">
    <source>
        <dbReference type="ARBA" id="ARBA00023136"/>
    </source>
</evidence>
<dbReference type="Pfam" id="PF02687">
    <property type="entry name" value="FtsX"/>
    <property type="match status" value="1"/>
</dbReference>
<dbReference type="InterPro" id="IPR003838">
    <property type="entry name" value="ABC3_permease_C"/>
</dbReference>
<keyword evidence="8 10" id="KW-0472">Membrane</keyword>
<evidence type="ECO:0000256" key="3">
    <source>
        <dbReference type="ARBA" id="ARBA00021907"/>
    </source>
</evidence>
<dbReference type="InterPro" id="IPR004513">
    <property type="entry name" value="FtsX"/>
</dbReference>
<comment type="function">
    <text evidence="10">Part of the ABC transporter FtsEX involved in asymmetric cellular division facilitating the initiation of sporulation.</text>
</comment>
<dbReference type="InterPro" id="IPR058204">
    <property type="entry name" value="FtsX_firmicutes-type"/>
</dbReference>
<dbReference type="RefSeq" id="WP_114372954.1">
    <property type="nucleotide sequence ID" value="NZ_CP031092.1"/>
</dbReference>
<dbReference type="AlphaFoldDB" id="A0A345BZB3"/>
<feature type="domain" description="FtsX extracellular" evidence="13">
    <location>
        <begin position="59"/>
        <end position="152"/>
    </location>
</feature>
<dbReference type="Pfam" id="PF18075">
    <property type="entry name" value="FtsX_ECD"/>
    <property type="match status" value="1"/>
</dbReference>
<sequence>MKRSTFARHVREGVKNISRNGWMSFASISAVTIMLFVVGTFSLLILNMNSLASDVENEVEIRAFLEMDTDEDEQAEVMEDIANANAVEEVSYLDRDEGLDQFIDSLGSEGAVYESIRDENPLNDALVIEAAEPELTEAVATAIDEYAEVETVEYGESILNQLFTVTNYVRVIGAALIVGLLFTSIFLISNTIKLTIISRKDEIEIMKLVGATNRFVRTPFFIEGLLIGVIGALIPVVSLMVSYVYLHDFFDAQLPFITMVEPFPMIWQVALVLMGISVVVGILGSQMSVRKFLKV</sequence>
<comment type="subcellular location">
    <subcellularLocation>
        <location evidence="1">Cell membrane</location>
        <topology evidence="1">Multi-pass membrane protein</topology>
    </subcellularLocation>
</comment>
<feature type="transmembrane region" description="Helical" evidence="11">
    <location>
        <begin position="265"/>
        <end position="284"/>
    </location>
</feature>
<protein>
    <recommendedName>
        <fullName evidence="3 10">Cell division protein FtsX</fullName>
    </recommendedName>
</protein>
<evidence type="ECO:0000313" key="15">
    <source>
        <dbReference type="Proteomes" id="UP000252100"/>
    </source>
</evidence>
<dbReference type="OrthoDB" id="9812531at2"/>
<evidence type="ECO:0000256" key="9">
    <source>
        <dbReference type="ARBA" id="ARBA00023306"/>
    </source>
</evidence>
<keyword evidence="6 11" id="KW-0812">Transmembrane</keyword>
<dbReference type="GO" id="GO:0005886">
    <property type="term" value="C:plasma membrane"/>
    <property type="evidence" value="ECO:0007669"/>
    <property type="project" value="UniProtKB-SubCell"/>
</dbReference>
<dbReference type="Proteomes" id="UP000252100">
    <property type="component" value="Chromosome"/>
</dbReference>
<evidence type="ECO:0000259" key="12">
    <source>
        <dbReference type="Pfam" id="PF02687"/>
    </source>
</evidence>
<evidence type="ECO:0000256" key="5">
    <source>
        <dbReference type="ARBA" id="ARBA00022618"/>
    </source>
</evidence>
<evidence type="ECO:0000256" key="2">
    <source>
        <dbReference type="ARBA" id="ARBA00007379"/>
    </source>
</evidence>
<keyword evidence="5 10" id="KW-0132">Cell division</keyword>
<evidence type="ECO:0000259" key="13">
    <source>
        <dbReference type="Pfam" id="PF18075"/>
    </source>
</evidence>
<gene>
    <name evidence="14" type="ORF">DT065_09865</name>
</gene>
<evidence type="ECO:0000256" key="7">
    <source>
        <dbReference type="ARBA" id="ARBA00022989"/>
    </source>
</evidence>
<dbReference type="NCBIfam" id="NF038347">
    <property type="entry name" value="FtsX_Gpos"/>
    <property type="match status" value="1"/>
</dbReference>
<feature type="transmembrane region" description="Helical" evidence="11">
    <location>
        <begin position="21"/>
        <end position="46"/>
    </location>
</feature>
<keyword evidence="4 10" id="KW-1003">Cell membrane</keyword>
<feature type="transmembrane region" description="Helical" evidence="11">
    <location>
        <begin position="224"/>
        <end position="245"/>
    </location>
</feature>
<organism evidence="14 15">
    <name type="scientific">Salicibibacter kimchii</name>
    <dbReference type="NCBI Taxonomy" id="2099786"/>
    <lineage>
        <taxon>Bacteria</taxon>
        <taxon>Bacillati</taxon>
        <taxon>Bacillota</taxon>
        <taxon>Bacilli</taxon>
        <taxon>Bacillales</taxon>
        <taxon>Bacillaceae</taxon>
        <taxon>Salicibibacter</taxon>
    </lineage>
</organism>
<keyword evidence="7 11" id="KW-1133">Transmembrane helix</keyword>
<dbReference type="KEGG" id="rue:DT065_09865"/>
<reference evidence="14 15" key="1">
    <citation type="journal article" date="2018" name="J. Microbiol.">
        <title>Salicibibacter kimchii gen. nov., sp. nov., a moderately halophilic and alkalitolerant bacterium in the family Bacillaceae, isolated from kimchi.</title>
        <authorList>
            <person name="Jang J.Y."/>
            <person name="Oh Y.J."/>
            <person name="Lim S.K."/>
            <person name="Park H.K."/>
            <person name="Lee C."/>
            <person name="Kim J.Y."/>
            <person name="Lee M.A."/>
            <person name="Choi H.J."/>
        </authorList>
    </citation>
    <scope>NUCLEOTIDE SEQUENCE [LARGE SCALE GENOMIC DNA]</scope>
    <source>
        <strain evidence="14 15">NKC1-1</strain>
    </source>
</reference>
<evidence type="ECO:0000256" key="1">
    <source>
        <dbReference type="ARBA" id="ARBA00004651"/>
    </source>
</evidence>
<evidence type="ECO:0000313" key="14">
    <source>
        <dbReference type="EMBL" id="AXF56294.1"/>
    </source>
</evidence>
<dbReference type="PIRSF" id="PIRSF003097">
    <property type="entry name" value="FtsX"/>
    <property type="match status" value="1"/>
</dbReference>
<name>A0A345BZB3_9BACI</name>
<evidence type="ECO:0000256" key="6">
    <source>
        <dbReference type="ARBA" id="ARBA00022692"/>
    </source>
</evidence>
<evidence type="ECO:0000256" key="4">
    <source>
        <dbReference type="ARBA" id="ARBA00022475"/>
    </source>
</evidence>
<dbReference type="InterPro" id="IPR040690">
    <property type="entry name" value="FtsX_ECD"/>
</dbReference>
<dbReference type="Gene3D" id="3.30.70.3040">
    <property type="match status" value="1"/>
</dbReference>
<dbReference type="EMBL" id="CP031092">
    <property type="protein sequence ID" value="AXF56294.1"/>
    <property type="molecule type" value="Genomic_DNA"/>
</dbReference>
<proteinExistence type="inferred from homology"/>
<dbReference type="GO" id="GO:0051301">
    <property type="term" value="P:cell division"/>
    <property type="evidence" value="ECO:0007669"/>
    <property type="project" value="UniProtKB-KW"/>
</dbReference>
<feature type="domain" description="ABC3 transporter permease C-terminal" evidence="12">
    <location>
        <begin position="176"/>
        <end position="291"/>
    </location>
</feature>
<feature type="transmembrane region" description="Helical" evidence="11">
    <location>
        <begin position="168"/>
        <end position="189"/>
    </location>
</feature>
<accession>A0A345BZB3</accession>
<evidence type="ECO:0000256" key="10">
    <source>
        <dbReference type="PIRNR" id="PIRNR003097"/>
    </source>
</evidence>
<dbReference type="PANTHER" id="PTHR47755:SF1">
    <property type="entry name" value="CELL DIVISION PROTEIN FTSX"/>
    <property type="match status" value="1"/>
</dbReference>
<comment type="similarity">
    <text evidence="2 10">Belongs to the ABC-4 integral membrane protein family. FtsX subfamily.</text>
</comment>
<dbReference type="PANTHER" id="PTHR47755">
    <property type="entry name" value="CELL DIVISION PROTEIN FTSX"/>
    <property type="match status" value="1"/>
</dbReference>